<evidence type="ECO:0000313" key="3">
    <source>
        <dbReference type="Proteomes" id="UP001589896"/>
    </source>
</evidence>
<feature type="domain" description="HTH cro/C1-type" evidence="1">
    <location>
        <begin position="47"/>
        <end position="104"/>
    </location>
</feature>
<dbReference type="CDD" id="cd00093">
    <property type="entry name" value="HTH_XRE"/>
    <property type="match status" value="1"/>
</dbReference>
<name>A0ABV6RKH5_9GAMM</name>
<dbReference type="SUPFAM" id="SSF47413">
    <property type="entry name" value="lambda repressor-like DNA-binding domains"/>
    <property type="match status" value="1"/>
</dbReference>
<dbReference type="RefSeq" id="WP_386666056.1">
    <property type="nucleotide sequence ID" value="NZ_JBHLTG010000001.1"/>
</dbReference>
<dbReference type="InterPro" id="IPR010982">
    <property type="entry name" value="Lambda_DNA-bd_dom_sf"/>
</dbReference>
<dbReference type="Pfam" id="PF01381">
    <property type="entry name" value="HTH_3"/>
    <property type="match status" value="1"/>
</dbReference>
<evidence type="ECO:0000259" key="1">
    <source>
        <dbReference type="PROSITE" id="PS50943"/>
    </source>
</evidence>
<dbReference type="SMART" id="SM00530">
    <property type="entry name" value="HTH_XRE"/>
    <property type="match status" value="1"/>
</dbReference>
<proteinExistence type="predicted"/>
<dbReference type="Proteomes" id="UP001589896">
    <property type="component" value="Unassembled WGS sequence"/>
</dbReference>
<sequence length="114" mass="12300">MLEDDSDDFADMASLAAQYDADPVMAPLMHEARKSFVQTYLPGELSIRSLRLAQGLSQEALAQAIGSNQGHVSKIELGRIDPNQIHASTVKSLAKVLGRTADEILDLLHVGEDA</sequence>
<protein>
    <submittedName>
        <fullName evidence="2">Helix-turn-helix transcriptional regulator</fullName>
    </submittedName>
</protein>
<gene>
    <name evidence="2" type="ORF">ACFFGH_06465</name>
</gene>
<accession>A0ABV6RKH5</accession>
<comment type="caution">
    <text evidence="2">The sequence shown here is derived from an EMBL/GenBank/DDBJ whole genome shotgun (WGS) entry which is preliminary data.</text>
</comment>
<dbReference type="Gene3D" id="1.10.260.40">
    <property type="entry name" value="lambda repressor-like DNA-binding domains"/>
    <property type="match status" value="1"/>
</dbReference>
<dbReference type="PROSITE" id="PS50943">
    <property type="entry name" value="HTH_CROC1"/>
    <property type="match status" value="1"/>
</dbReference>
<evidence type="ECO:0000313" key="2">
    <source>
        <dbReference type="EMBL" id="MFC0677492.1"/>
    </source>
</evidence>
<keyword evidence="3" id="KW-1185">Reference proteome</keyword>
<organism evidence="2 3">
    <name type="scientific">Lysobacter korlensis</name>
    <dbReference type="NCBI Taxonomy" id="553636"/>
    <lineage>
        <taxon>Bacteria</taxon>
        <taxon>Pseudomonadati</taxon>
        <taxon>Pseudomonadota</taxon>
        <taxon>Gammaproteobacteria</taxon>
        <taxon>Lysobacterales</taxon>
        <taxon>Lysobacteraceae</taxon>
        <taxon>Lysobacter</taxon>
    </lineage>
</organism>
<dbReference type="EMBL" id="JBHLTG010000001">
    <property type="protein sequence ID" value="MFC0677492.1"/>
    <property type="molecule type" value="Genomic_DNA"/>
</dbReference>
<reference evidence="2 3" key="1">
    <citation type="submission" date="2024-09" db="EMBL/GenBank/DDBJ databases">
        <authorList>
            <person name="Sun Q."/>
            <person name="Mori K."/>
        </authorList>
    </citation>
    <scope>NUCLEOTIDE SEQUENCE [LARGE SCALE GENOMIC DNA]</scope>
    <source>
        <strain evidence="2 3">KCTC 23076</strain>
    </source>
</reference>
<dbReference type="InterPro" id="IPR001387">
    <property type="entry name" value="Cro/C1-type_HTH"/>
</dbReference>